<dbReference type="InterPro" id="IPR011330">
    <property type="entry name" value="Glyco_hydro/deAcase_b/a-brl"/>
</dbReference>
<proteinExistence type="inferred from homology"/>
<organism evidence="6 7">
    <name type="scientific">Candidatus Clostridium eludens</name>
    <dbReference type="NCBI Taxonomy" id="3381663"/>
    <lineage>
        <taxon>Bacteria</taxon>
        <taxon>Bacillati</taxon>
        <taxon>Bacillota</taxon>
        <taxon>Clostridia</taxon>
        <taxon>Eubacteriales</taxon>
        <taxon>Clostridiaceae</taxon>
        <taxon>Clostridium</taxon>
    </lineage>
</organism>
<reference evidence="6 7" key="1">
    <citation type="submission" date="2024-11" db="EMBL/GenBank/DDBJ databases">
        <authorList>
            <person name="Heng Y.C."/>
            <person name="Lim A.C.H."/>
            <person name="Lee J.K.Y."/>
            <person name="Kittelmann S."/>
        </authorList>
    </citation>
    <scope>NUCLEOTIDE SEQUENCE [LARGE SCALE GENOMIC DNA]</scope>
    <source>
        <strain evidence="6 7">WILCCON 0269</strain>
    </source>
</reference>
<dbReference type="InterPro" id="IPR015293">
    <property type="entry name" value="BE_C"/>
</dbReference>
<evidence type="ECO:0000256" key="3">
    <source>
        <dbReference type="RuleBase" id="RU361196"/>
    </source>
</evidence>
<dbReference type="InterPro" id="IPR037090">
    <property type="entry name" value="57_glycoside_trans_central"/>
</dbReference>
<keyword evidence="7" id="KW-1185">Reference proteome</keyword>
<feature type="domain" description="Glycoside hydrolase family 57 N-terminal" evidence="4">
    <location>
        <begin position="8"/>
        <end position="327"/>
    </location>
</feature>
<evidence type="ECO:0000256" key="1">
    <source>
        <dbReference type="ARBA" id="ARBA00006821"/>
    </source>
</evidence>
<sequence>MTKGYISIILHSHMPFIRHPNLKDPLEERWLLEGISECYIPLIDIYDKLIEDNVDFKIAMSITPTLMTMLEDDYLNNKYLRYLKKSIELSEKEIKRTKHSKELNMLSEFYNERFCRILEVYKNYDYNIMNAFRKFDKLGCLEILTCSATHGLLPLLAINPETIKAQIAVGVQCYLEHMGHMPDGMWLPECAYTYSLDYILKEFGIKYFVAENRAIINASPKPRYGVYAPIALPNGISVFGRDMESSYQVWSDFMGYPGDFNYREFYRDIGYELPLEYISPYINENRIRIDTGIKYYRITGDTDRKEYYNRKKAMEKIKSHGEHFSRCRVEQIDAISEHMEQPPIIVCPYDTELFGHWWFEGPDFINEFIRRSSQDNCNYKLISPMDYLKKYPVVQCSSPCPSSWGENGDFSVWINPSNQWIYREIHKCAEYMIRLSNTYVNPTDLQRRALNQAARELMLAESSDWPFIIKNNTTVEYAVKRINTHVDRFNKLYDGITKNAIDLKNLSDLESLDNIFPNIDYKIYQKFKFNV</sequence>
<protein>
    <submittedName>
        <fullName evidence="6">Glycoside hydrolase family 57 protein</fullName>
    </submittedName>
</protein>
<dbReference type="Gene3D" id="3.20.110.10">
    <property type="entry name" value="Glycoside hydrolase 38, N terminal domain"/>
    <property type="match status" value="1"/>
</dbReference>
<dbReference type="InterPro" id="IPR028995">
    <property type="entry name" value="Glyco_hydro_57/38_cen_sf"/>
</dbReference>
<gene>
    <name evidence="6" type="ORF">ACJDU8_02970</name>
</gene>
<dbReference type="EMBL" id="JBJHZX010000003">
    <property type="protein sequence ID" value="MFL0194540.1"/>
    <property type="molecule type" value="Genomic_DNA"/>
</dbReference>
<evidence type="ECO:0000259" key="5">
    <source>
        <dbReference type="Pfam" id="PF09210"/>
    </source>
</evidence>
<comment type="similarity">
    <text evidence="1 3">Belongs to the glycosyl hydrolase 57 family.</text>
</comment>
<evidence type="ECO:0000259" key="4">
    <source>
        <dbReference type="Pfam" id="PF03065"/>
    </source>
</evidence>
<dbReference type="SUPFAM" id="SSF88713">
    <property type="entry name" value="Glycoside hydrolase/deacetylase"/>
    <property type="match status" value="1"/>
</dbReference>
<dbReference type="PANTHER" id="PTHR41695">
    <property type="entry name" value="1,4-ALPHA-GLUCAN BRANCHING ENZYME RV3031-RELATED"/>
    <property type="match status" value="1"/>
</dbReference>
<keyword evidence="6" id="KW-0378">Hydrolase</keyword>
<feature type="domain" description="1,4-alpha-glucan branching enzyme C-terminal" evidence="5">
    <location>
        <begin position="425"/>
        <end position="524"/>
    </location>
</feature>
<dbReference type="InterPro" id="IPR027291">
    <property type="entry name" value="Glyco_hydro_38_N_sf"/>
</dbReference>
<dbReference type="InterPro" id="IPR040042">
    <property type="entry name" value="Branching_enz_MT3115-like"/>
</dbReference>
<dbReference type="Proteomes" id="UP001623660">
    <property type="component" value="Unassembled WGS sequence"/>
</dbReference>
<dbReference type="Gene3D" id="1.20.1430.10">
    <property type="entry name" value="Families 57/38 glycoside transferase, middle domain"/>
    <property type="match status" value="1"/>
</dbReference>
<dbReference type="Pfam" id="PF03065">
    <property type="entry name" value="Glyco_hydro_57"/>
    <property type="match status" value="1"/>
</dbReference>
<comment type="caution">
    <text evidence="6">The sequence shown here is derived from an EMBL/GenBank/DDBJ whole genome shotgun (WGS) entry which is preliminary data.</text>
</comment>
<accession>A0ABW8SF04</accession>
<dbReference type="RefSeq" id="WP_406790664.1">
    <property type="nucleotide sequence ID" value="NZ_JBJHZX010000003.1"/>
</dbReference>
<evidence type="ECO:0000256" key="2">
    <source>
        <dbReference type="ARBA" id="ARBA00023277"/>
    </source>
</evidence>
<dbReference type="GO" id="GO:0016787">
    <property type="term" value="F:hydrolase activity"/>
    <property type="evidence" value="ECO:0007669"/>
    <property type="project" value="UniProtKB-KW"/>
</dbReference>
<name>A0ABW8SF04_9CLOT</name>
<dbReference type="PANTHER" id="PTHR41695:SF1">
    <property type="entry name" value="1,4-ALPHA-GLUCAN BRANCHING ENZYME TK1436"/>
    <property type="match status" value="1"/>
</dbReference>
<evidence type="ECO:0000313" key="6">
    <source>
        <dbReference type="EMBL" id="MFL0194540.1"/>
    </source>
</evidence>
<dbReference type="Pfam" id="PF09210">
    <property type="entry name" value="BE_C"/>
    <property type="match status" value="1"/>
</dbReference>
<dbReference type="InterPro" id="IPR004300">
    <property type="entry name" value="Glyco_hydro_57_N"/>
</dbReference>
<evidence type="ECO:0000313" key="7">
    <source>
        <dbReference type="Proteomes" id="UP001623660"/>
    </source>
</evidence>
<dbReference type="SUPFAM" id="SSF88688">
    <property type="entry name" value="Families 57/38 glycoside transferase middle domain"/>
    <property type="match status" value="1"/>
</dbReference>
<dbReference type="CDD" id="cd10792">
    <property type="entry name" value="GH57N_AmyC_like"/>
    <property type="match status" value="1"/>
</dbReference>
<keyword evidence="2 3" id="KW-0119">Carbohydrate metabolism</keyword>